<dbReference type="Proteomes" id="UP000236291">
    <property type="component" value="Unassembled WGS sequence"/>
</dbReference>
<dbReference type="GO" id="GO:2000031">
    <property type="term" value="P:regulation of salicylic acid mediated signaling pathway"/>
    <property type="evidence" value="ECO:0007669"/>
    <property type="project" value="InterPro"/>
</dbReference>
<organism evidence="1 2">
    <name type="scientific">Trifolium pratense</name>
    <name type="common">Red clover</name>
    <dbReference type="NCBI Taxonomy" id="57577"/>
    <lineage>
        <taxon>Eukaryota</taxon>
        <taxon>Viridiplantae</taxon>
        <taxon>Streptophyta</taxon>
        <taxon>Embryophyta</taxon>
        <taxon>Tracheophyta</taxon>
        <taxon>Spermatophyta</taxon>
        <taxon>Magnoliopsida</taxon>
        <taxon>eudicotyledons</taxon>
        <taxon>Gunneridae</taxon>
        <taxon>Pentapetalae</taxon>
        <taxon>rosids</taxon>
        <taxon>fabids</taxon>
        <taxon>Fabales</taxon>
        <taxon>Fabaceae</taxon>
        <taxon>Papilionoideae</taxon>
        <taxon>50 kb inversion clade</taxon>
        <taxon>NPAAA clade</taxon>
        <taxon>Hologalegina</taxon>
        <taxon>IRL clade</taxon>
        <taxon>Trifolieae</taxon>
        <taxon>Trifolium</taxon>
    </lineage>
</organism>
<reference evidence="1 2" key="1">
    <citation type="journal article" date="2014" name="Am. J. Bot.">
        <title>Genome assembly and annotation for red clover (Trifolium pratense; Fabaceae).</title>
        <authorList>
            <person name="Istvanek J."/>
            <person name="Jaros M."/>
            <person name="Krenek A."/>
            <person name="Repkova J."/>
        </authorList>
    </citation>
    <scope>NUCLEOTIDE SEQUENCE [LARGE SCALE GENOMIC DNA]</scope>
    <source>
        <strain evidence="2">cv. Tatra</strain>
        <tissue evidence="1">Young leaves</tissue>
    </source>
</reference>
<proteinExistence type="predicted"/>
<evidence type="ECO:0000313" key="1">
    <source>
        <dbReference type="EMBL" id="PNX65982.1"/>
    </source>
</evidence>
<comment type="caution">
    <text evidence="1">The sequence shown here is derived from an EMBL/GenBank/DDBJ whole genome shotgun (WGS) entry which is preliminary data.</text>
</comment>
<dbReference type="GO" id="GO:0005886">
    <property type="term" value="C:plasma membrane"/>
    <property type="evidence" value="ECO:0007669"/>
    <property type="project" value="TreeGrafter"/>
</dbReference>
<evidence type="ECO:0000313" key="2">
    <source>
        <dbReference type="Proteomes" id="UP000236291"/>
    </source>
</evidence>
<dbReference type="STRING" id="57577.A0A2K3KI75"/>
<dbReference type="PANTHER" id="PTHR33199">
    <property type="entry name" value="MACPF DOMAIN-CONTAINING PROTEIN CAD1"/>
    <property type="match status" value="1"/>
</dbReference>
<feature type="non-terminal residue" evidence="1">
    <location>
        <position position="90"/>
    </location>
</feature>
<dbReference type="InterPro" id="IPR044663">
    <property type="entry name" value="CAD1/NSL1-like"/>
</dbReference>
<dbReference type="EMBL" id="ASHM01097410">
    <property type="protein sequence ID" value="PNX65982.1"/>
    <property type="molecule type" value="Genomic_DNA"/>
</dbReference>
<dbReference type="AlphaFoldDB" id="A0A2K3KI75"/>
<dbReference type="PANTHER" id="PTHR33199:SF2">
    <property type="entry name" value="OS02G0475300 PROTEIN"/>
    <property type="match status" value="1"/>
</dbReference>
<reference evidence="1 2" key="2">
    <citation type="journal article" date="2017" name="Front. Plant Sci.">
        <title>Gene Classification and Mining of Molecular Markers Useful in Red Clover (Trifolium pratense) Breeding.</title>
        <authorList>
            <person name="Istvanek J."/>
            <person name="Dluhosova J."/>
            <person name="Dluhos P."/>
            <person name="Patkova L."/>
            <person name="Nedelnik J."/>
            <person name="Repkova J."/>
        </authorList>
    </citation>
    <scope>NUCLEOTIDE SEQUENCE [LARGE SCALE GENOMIC DNA]</scope>
    <source>
        <strain evidence="2">cv. Tatra</strain>
        <tissue evidence="1">Young leaves</tissue>
    </source>
</reference>
<dbReference type="GO" id="GO:0009626">
    <property type="term" value="P:plant-type hypersensitive response"/>
    <property type="evidence" value="ECO:0007669"/>
    <property type="project" value="TreeGrafter"/>
</dbReference>
<gene>
    <name evidence="1" type="ORF">L195_g054822</name>
</gene>
<accession>A0A2K3KI75</accession>
<sequence>MEEGNSLKMMFPMEKRALDCLGKGFDLTSDFRMKFSKGLINGGRLVVIDEMNKRDIMVPGGVVIKDVSEDIRCDKGDRVRFKSDVLQFNQ</sequence>
<protein>
    <submittedName>
        <fullName evidence="1">MACPF domain protein</fullName>
    </submittedName>
</protein>
<name>A0A2K3KI75_TRIPR</name>